<feature type="domain" description="PDZ" evidence="5">
    <location>
        <begin position="422"/>
        <end position="473"/>
    </location>
</feature>
<feature type="transmembrane region" description="Helical" evidence="4">
    <location>
        <begin position="153"/>
        <end position="173"/>
    </location>
</feature>
<dbReference type="Gene3D" id="2.30.42.10">
    <property type="match status" value="1"/>
</dbReference>
<evidence type="ECO:0000256" key="4">
    <source>
        <dbReference type="SAM" id="Phobius"/>
    </source>
</evidence>
<keyword evidence="7" id="KW-1185">Reference proteome</keyword>
<dbReference type="PROSITE" id="PS50106">
    <property type="entry name" value="PDZ"/>
    <property type="match status" value="1"/>
</dbReference>
<reference evidence="6 7" key="1">
    <citation type="submission" date="2020-04" db="EMBL/GenBank/DDBJ databases">
        <title>MicrobeNet Type strains.</title>
        <authorList>
            <person name="Nicholson A.C."/>
        </authorList>
    </citation>
    <scope>NUCLEOTIDE SEQUENCE [LARGE SCALE GENOMIC DNA]</scope>
    <source>
        <strain evidence="6 7">JCM 12354</strain>
    </source>
</reference>
<keyword evidence="4" id="KW-1133">Transmembrane helix</keyword>
<keyword evidence="4" id="KW-0472">Membrane</keyword>
<protein>
    <submittedName>
        <fullName evidence="6">PDZ domain-containing protein</fullName>
    </submittedName>
</protein>
<dbReference type="PANTHER" id="PTHR43343">
    <property type="entry name" value="PEPTIDASE S12"/>
    <property type="match status" value="1"/>
</dbReference>
<evidence type="ECO:0000313" key="6">
    <source>
        <dbReference type="EMBL" id="NKY49085.1"/>
    </source>
</evidence>
<sequence length="512" mass="50078">MLVNPNQDDAQEREPYEPRSGAYGPQSGAQDSQAGTDEPRPYGDGSAAEAYGRQQDAQGPGTGGYSPQPGAYGSGADGYSPGPGAYGSGPGGYGSGPGGYGPYSGTYGAYGPQPGGYGPHPGGHESQFGGSHPGTYGARPGGSGRGTSPAHRLTFGLVAAVVAVIALTIGLVGSRIDGHGPSSLSPLGQGHAPATQPIDAQASSTALEQAANAVVPGLVVVNTEMGMQGSSGAGTGIVIGSDGTVLTNNHVVEGATDISVTDLGNGRTYSGAVAGFDRQDDLAVVKLQGASDLETAPLGDSDTVKVGDDIVGVGNAGGTGTPTGAAGKVTALDRSITASDESAGASEQLTGLIQVAANIQPGDSGGPLINSSGEVIGVNTAASQGFRLGTGGGQGFAIPINKAISVAEQIQSGTGSDRVHIGDAAFLGITMSDADGTGALIRGVVTGGPAEAAGLTPGDVITKLDDTAIDSATTLTHAMDQHHPGDTITLTWTTPTGQTQSAPTPLTEGPVG</sequence>
<dbReference type="Pfam" id="PF13180">
    <property type="entry name" value="PDZ_2"/>
    <property type="match status" value="1"/>
</dbReference>
<comment type="caution">
    <text evidence="6">The sequence shown here is derived from an EMBL/GenBank/DDBJ whole genome shotgun (WGS) entry which is preliminary data.</text>
</comment>
<keyword evidence="1" id="KW-0645">Protease</keyword>
<evidence type="ECO:0000313" key="7">
    <source>
        <dbReference type="Proteomes" id="UP000565711"/>
    </source>
</evidence>
<proteinExistence type="predicted"/>
<accession>A0A846XU54</accession>
<dbReference type="Pfam" id="PF13365">
    <property type="entry name" value="Trypsin_2"/>
    <property type="match status" value="1"/>
</dbReference>
<name>A0A846XU54_9NOCA</name>
<dbReference type="AlphaFoldDB" id="A0A846XU54"/>
<dbReference type="PRINTS" id="PR00834">
    <property type="entry name" value="PROTEASES2C"/>
</dbReference>
<dbReference type="EMBL" id="JAAXOP010000001">
    <property type="protein sequence ID" value="NKY49085.1"/>
    <property type="molecule type" value="Genomic_DNA"/>
</dbReference>
<keyword evidence="4" id="KW-0812">Transmembrane</keyword>
<evidence type="ECO:0000259" key="5">
    <source>
        <dbReference type="PROSITE" id="PS50106"/>
    </source>
</evidence>
<dbReference type="InterPro" id="IPR001478">
    <property type="entry name" value="PDZ"/>
</dbReference>
<feature type="region of interest" description="Disordered" evidence="3">
    <location>
        <begin position="1"/>
        <end position="77"/>
    </location>
</feature>
<feature type="region of interest" description="Disordered" evidence="3">
    <location>
        <begin position="182"/>
        <end position="203"/>
    </location>
</feature>
<feature type="region of interest" description="Disordered" evidence="3">
    <location>
        <begin position="493"/>
        <end position="512"/>
    </location>
</feature>
<dbReference type="InterPro" id="IPR051201">
    <property type="entry name" value="Chloro_Bact_Ser_Proteases"/>
</dbReference>
<dbReference type="SUPFAM" id="SSF50156">
    <property type="entry name" value="PDZ domain-like"/>
    <property type="match status" value="1"/>
</dbReference>
<dbReference type="InterPro" id="IPR009003">
    <property type="entry name" value="Peptidase_S1_PA"/>
</dbReference>
<evidence type="ECO:0000256" key="2">
    <source>
        <dbReference type="ARBA" id="ARBA00022801"/>
    </source>
</evidence>
<dbReference type="Gene3D" id="2.40.10.120">
    <property type="match status" value="1"/>
</dbReference>
<dbReference type="PANTHER" id="PTHR43343:SF3">
    <property type="entry name" value="PROTEASE DO-LIKE 8, CHLOROPLASTIC"/>
    <property type="match status" value="1"/>
</dbReference>
<dbReference type="Proteomes" id="UP000565711">
    <property type="component" value="Unassembled WGS sequence"/>
</dbReference>
<evidence type="ECO:0000256" key="1">
    <source>
        <dbReference type="ARBA" id="ARBA00022670"/>
    </source>
</evidence>
<organism evidence="6 7">
    <name type="scientific">Nocardia vermiculata</name>
    <dbReference type="NCBI Taxonomy" id="257274"/>
    <lineage>
        <taxon>Bacteria</taxon>
        <taxon>Bacillati</taxon>
        <taxon>Actinomycetota</taxon>
        <taxon>Actinomycetes</taxon>
        <taxon>Mycobacteriales</taxon>
        <taxon>Nocardiaceae</taxon>
        <taxon>Nocardia</taxon>
    </lineage>
</organism>
<keyword evidence="2" id="KW-0378">Hydrolase</keyword>
<dbReference type="SMART" id="SM00228">
    <property type="entry name" value="PDZ"/>
    <property type="match status" value="1"/>
</dbReference>
<evidence type="ECO:0000256" key="3">
    <source>
        <dbReference type="SAM" id="MobiDB-lite"/>
    </source>
</evidence>
<dbReference type="InterPro" id="IPR036034">
    <property type="entry name" value="PDZ_sf"/>
</dbReference>
<dbReference type="SUPFAM" id="SSF50494">
    <property type="entry name" value="Trypsin-like serine proteases"/>
    <property type="match status" value="1"/>
</dbReference>
<feature type="region of interest" description="Disordered" evidence="3">
    <location>
        <begin position="112"/>
        <end position="148"/>
    </location>
</feature>
<gene>
    <name evidence="6" type="ORF">HGA08_02530</name>
</gene>
<dbReference type="GO" id="GO:0004252">
    <property type="term" value="F:serine-type endopeptidase activity"/>
    <property type="evidence" value="ECO:0007669"/>
    <property type="project" value="InterPro"/>
</dbReference>
<dbReference type="GO" id="GO:0006508">
    <property type="term" value="P:proteolysis"/>
    <property type="evidence" value="ECO:0007669"/>
    <property type="project" value="UniProtKB-KW"/>
</dbReference>
<dbReference type="InterPro" id="IPR001940">
    <property type="entry name" value="Peptidase_S1C"/>
</dbReference>